<dbReference type="PANTHER" id="PTHR35569:SF1">
    <property type="entry name" value="CYANAMIDE HYDRATASE DDI2-RELATED"/>
    <property type="match status" value="1"/>
</dbReference>
<dbReference type="RefSeq" id="WP_378625024.1">
    <property type="nucleotide sequence ID" value="NZ_JBHUCM010000043.1"/>
</dbReference>
<evidence type="ECO:0000313" key="2">
    <source>
        <dbReference type="EMBL" id="MFD1544324.1"/>
    </source>
</evidence>
<evidence type="ECO:0000259" key="1">
    <source>
        <dbReference type="Pfam" id="PF01966"/>
    </source>
</evidence>
<comment type="caution">
    <text evidence="2">The sequence shown here is derived from an EMBL/GenBank/DDBJ whole genome shotgun (WGS) entry which is preliminary data.</text>
</comment>
<dbReference type="Gene3D" id="1.10.3210.10">
    <property type="entry name" value="Hypothetical protein af1432"/>
    <property type="match status" value="1"/>
</dbReference>
<accession>A0ABW4GPL6</accession>
<feature type="non-terminal residue" evidence="2">
    <location>
        <position position="176"/>
    </location>
</feature>
<evidence type="ECO:0000313" key="3">
    <source>
        <dbReference type="Proteomes" id="UP001597097"/>
    </source>
</evidence>
<dbReference type="Proteomes" id="UP001597097">
    <property type="component" value="Unassembled WGS sequence"/>
</dbReference>
<protein>
    <submittedName>
        <fullName evidence="2">HD domain-containing protein</fullName>
    </submittedName>
</protein>
<dbReference type="CDD" id="cd00077">
    <property type="entry name" value="HDc"/>
    <property type="match status" value="1"/>
</dbReference>
<dbReference type="InterPro" id="IPR003607">
    <property type="entry name" value="HD/PDEase_dom"/>
</dbReference>
<gene>
    <name evidence="2" type="ORF">ACFSJ0_45285</name>
</gene>
<sequence>MSGFEIRFPTTDVALSARELVERMEAPYLINHSIRAYLFGSVLAQQEGLAPGDDYDDELLFLGSVLHDVGLTDEGNGNQRFEVDGADLAVRFLREQSVSEERTQVVWDAIALHTSAGIANRKQPEVAFAQRGTHVDVTGTGAHRLPSGFADEVHAQFPRLKDSVAQFGGSCGECQV</sequence>
<dbReference type="SUPFAM" id="SSF109604">
    <property type="entry name" value="HD-domain/PDEase-like"/>
    <property type="match status" value="1"/>
</dbReference>
<dbReference type="InterPro" id="IPR006674">
    <property type="entry name" value="HD_domain"/>
</dbReference>
<proteinExistence type="predicted"/>
<name>A0ABW4GPL6_9ACTN</name>
<dbReference type="Pfam" id="PF01966">
    <property type="entry name" value="HD"/>
    <property type="match status" value="1"/>
</dbReference>
<keyword evidence="3" id="KW-1185">Reference proteome</keyword>
<dbReference type="PANTHER" id="PTHR35569">
    <property type="entry name" value="CYANAMIDE HYDRATASE DDI2-RELATED"/>
    <property type="match status" value="1"/>
</dbReference>
<reference evidence="3" key="1">
    <citation type="journal article" date="2019" name="Int. J. Syst. Evol. Microbiol.">
        <title>The Global Catalogue of Microorganisms (GCM) 10K type strain sequencing project: providing services to taxonomists for standard genome sequencing and annotation.</title>
        <authorList>
            <consortium name="The Broad Institute Genomics Platform"/>
            <consortium name="The Broad Institute Genome Sequencing Center for Infectious Disease"/>
            <person name="Wu L."/>
            <person name="Ma J."/>
        </authorList>
    </citation>
    <scope>NUCLEOTIDE SEQUENCE [LARGE SCALE GENOMIC DNA]</scope>
    <source>
        <strain evidence="3">CGMCC 1.15399</strain>
    </source>
</reference>
<feature type="domain" description="HD" evidence="1">
    <location>
        <begin position="30"/>
        <end position="119"/>
    </location>
</feature>
<dbReference type="EMBL" id="JBHUCM010000043">
    <property type="protein sequence ID" value="MFD1544324.1"/>
    <property type="molecule type" value="Genomic_DNA"/>
</dbReference>
<organism evidence="2 3">
    <name type="scientific">Nonomuraea guangzhouensis</name>
    <dbReference type="NCBI Taxonomy" id="1291555"/>
    <lineage>
        <taxon>Bacteria</taxon>
        <taxon>Bacillati</taxon>
        <taxon>Actinomycetota</taxon>
        <taxon>Actinomycetes</taxon>
        <taxon>Streptosporangiales</taxon>
        <taxon>Streptosporangiaceae</taxon>
        <taxon>Nonomuraea</taxon>
    </lineage>
</organism>